<dbReference type="FunFam" id="1.10.3470.10:FF:000003">
    <property type="entry name" value="Iron ABC transporter permease SitD"/>
    <property type="match status" value="1"/>
</dbReference>
<keyword evidence="11" id="KW-1185">Reference proteome</keyword>
<dbReference type="SUPFAM" id="SSF81345">
    <property type="entry name" value="ABC transporter involved in vitamin B12 uptake, BtuC"/>
    <property type="match status" value="1"/>
</dbReference>
<evidence type="ECO:0000256" key="6">
    <source>
        <dbReference type="ARBA" id="ARBA00022989"/>
    </source>
</evidence>
<keyword evidence="7 9" id="KW-0472">Membrane</keyword>
<protein>
    <submittedName>
        <fullName evidence="10">Manganese transport system membrane protein MntB</fullName>
    </submittedName>
</protein>
<dbReference type="Pfam" id="PF00950">
    <property type="entry name" value="ABC-3"/>
    <property type="match status" value="1"/>
</dbReference>
<dbReference type="Gene3D" id="1.10.3470.10">
    <property type="entry name" value="ABC transporter involved in vitamin B12 uptake, BtuC"/>
    <property type="match status" value="1"/>
</dbReference>
<feature type="transmembrane region" description="Helical" evidence="9">
    <location>
        <begin position="252"/>
        <end position="272"/>
    </location>
</feature>
<dbReference type="GO" id="GO:0055085">
    <property type="term" value="P:transmembrane transport"/>
    <property type="evidence" value="ECO:0007669"/>
    <property type="project" value="InterPro"/>
</dbReference>
<evidence type="ECO:0000256" key="2">
    <source>
        <dbReference type="ARBA" id="ARBA00008034"/>
    </source>
</evidence>
<dbReference type="OrthoDB" id="9788905at2"/>
<proteinExistence type="inferred from homology"/>
<feature type="transmembrane region" description="Helical" evidence="9">
    <location>
        <begin position="226"/>
        <end position="246"/>
    </location>
</feature>
<feature type="transmembrane region" description="Helical" evidence="9">
    <location>
        <begin position="37"/>
        <end position="55"/>
    </location>
</feature>
<evidence type="ECO:0000256" key="1">
    <source>
        <dbReference type="ARBA" id="ARBA00004651"/>
    </source>
</evidence>
<evidence type="ECO:0000256" key="4">
    <source>
        <dbReference type="ARBA" id="ARBA00022475"/>
    </source>
</evidence>
<feature type="transmembrane region" description="Helical" evidence="9">
    <location>
        <begin position="6"/>
        <end position="30"/>
    </location>
</feature>
<evidence type="ECO:0000256" key="8">
    <source>
        <dbReference type="RuleBase" id="RU003943"/>
    </source>
</evidence>
<sequence length="420" mass="45428">MTLYYNTAVVLAGIGLLGSLAGLIGSFAVLRKRSLTGDALAHAALPGVCIAYLLIGQRSLPILLLGALVSGVLGILTINLLTSRTRIREDAAIGSVLGVFFGVGIALSTRIQQLPGGGSRAGLDSFLFGKAASMTFNDVVGISVTAAICLVIVLLLYKQFKLISFDAEFGQTLGWPVRWLDLALMSLLAVTVVIGLPAVGVVLTAAMVIIPGASARFWTDRFGNMLGLSTLFGLTMGLLGTLFSAFNRSLPTGPTIVLCGAAIFIISLLCGYRRGVIARYWQWRRFETEISRRRLLEGVWELSQRSQARSLPVRMDDLLQAQVWQRQRLSDAVTRAISHGEISSSSRGFELTTAGAAEAIEVTRTHLLWRELLQEHPEQASAITDLTAPLAEQVQPELIHKMEHSLRSRGAWPELPEARP</sequence>
<feature type="transmembrane region" description="Helical" evidence="9">
    <location>
        <begin position="93"/>
        <end position="111"/>
    </location>
</feature>
<evidence type="ECO:0000256" key="7">
    <source>
        <dbReference type="ARBA" id="ARBA00023136"/>
    </source>
</evidence>
<evidence type="ECO:0000313" key="11">
    <source>
        <dbReference type="Proteomes" id="UP000315017"/>
    </source>
</evidence>
<keyword evidence="6 9" id="KW-1133">Transmembrane helix</keyword>
<dbReference type="CDD" id="cd06550">
    <property type="entry name" value="TM_ABC_iron-siderophores_like"/>
    <property type="match status" value="1"/>
</dbReference>
<gene>
    <name evidence="10" type="primary">mntB_2</name>
    <name evidence="10" type="ORF">ETAA8_27240</name>
</gene>
<dbReference type="PANTHER" id="PTHR30477">
    <property type="entry name" value="ABC-TRANSPORTER METAL-BINDING PROTEIN"/>
    <property type="match status" value="1"/>
</dbReference>
<evidence type="ECO:0000256" key="9">
    <source>
        <dbReference type="SAM" id="Phobius"/>
    </source>
</evidence>
<dbReference type="PANTHER" id="PTHR30477:SF3">
    <property type="entry name" value="METAL TRANSPORT SYSTEM MEMBRANE PROTEIN CT_069-RELATED"/>
    <property type="match status" value="1"/>
</dbReference>
<dbReference type="GO" id="GO:0071281">
    <property type="term" value="P:cellular response to iron ion"/>
    <property type="evidence" value="ECO:0007669"/>
    <property type="project" value="UniProtKB-ARBA"/>
</dbReference>
<evidence type="ECO:0000313" key="10">
    <source>
        <dbReference type="EMBL" id="QDU27636.1"/>
    </source>
</evidence>
<dbReference type="RefSeq" id="WP_145088615.1">
    <property type="nucleotide sequence ID" value="NZ_CP036274.1"/>
</dbReference>
<dbReference type="Gene3D" id="1.10.10.10">
    <property type="entry name" value="Winged helix-like DNA-binding domain superfamily/Winged helix DNA-binding domain"/>
    <property type="match status" value="1"/>
</dbReference>
<keyword evidence="4" id="KW-1003">Cell membrane</keyword>
<name>A0A517YBL1_9BACT</name>
<dbReference type="GO" id="GO:0010043">
    <property type="term" value="P:response to zinc ion"/>
    <property type="evidence" value="ECO:0007669"/>
    <property type="project" value="TreeGrafter"/>
</dbReference>
<dbReference type="EMBL" id="CP036274">
    <property type="protein sequence ID" value="QDU27636.1"/>
    <property type="molecule type" value="Genomic_DNA"/>
</dbReference>
<keyword evidence="5 8" id="KW-0812">Transmembrane</keyword>
<dbReference type="Proteomes" id="UP000315017">
    <property type="component" value="Chromosome"/>
</dbReference>
<accession>A0A517YBL1</accession>
<keyword evidence="3 8" id="KW-0813">Transport</keyword>
<dbReference type="KEGG" id="aagg:ETAA8_27240"/>
<dbReference type="InterPro" id="IPR036388">
    <property type="entry name" value="WH-like_DNA-bd_sf"/>
</dbReference>
<dbReference type="InterPro" id="IPR037294">
    <property type="entry name" value="ABC_BtuC-like"/>
</dbReference>
<dbReference type="AlphaFoldDB" id="A0A517YBL1"/>
<dbReference type="GO" id="GO:0043190">
    <property type="term" value="C:ATP-binding cassette (ABC) transporter complex"/>
    <property type="evidence" value="ECO:0007669"/>
    <property type="project" value="InterPro"/>
</dbReference>
<feature type="transmembrane region" description="Helical" evidence="9">
    <location>
        <begin position="131"/>
        <end position="157"/>
    </location>
</feature>
<feature type="transmembrane region" description="Helical" evidence="9">
    <location>
        <begin position="61"/>
        <end position="81"/>
    </location>
</feature>
<comment type="subcellular location">
    <subcellularLocation>
        <location evidence="1 8">Cell membrane</location>
        <topology evidence="1 8">Multi-pass membrane protein</topology>
    </subcellularLocation>
</comment>
<reference evidence="10 11" key="1">
    <citation type="submission" date="2019-02" db="EMBL/GenBank/DDBJ databases">
        <title>Deep-cultivation of Planctomycetes and their phenomic and genomic characterization uncovers novel biology.</title>
        <authorList>
            <person name="Wiegand S."/>
            <person name="Jogler M."/>
            <person name="Boedeker C."/>
            <person name="Pinto D."/>
            <person name="Vollmers J."/>
            <person name="Rivas-Marin E."/>
            <person name="Kohn T."/>
            <person name="Peeters S.H."/>
            <person name="Heuer A."/>
            <person name="Rast P."/>
            <person name="Oberbeckmann S."/>
            <person name="Bunk B."/>
            <person name="Jeske O."/>
            <person name="Meyerdierks A."/>
            <person name="Storesund J.E."/>
            <person name="Kallscheuer N."/>
            <person name="Luecker S."/>
            <person name="Lage O.M."/>
            <person name="Pohl T."/>
            <person name="Merkel B.J."/>
            <person name="Hornburger P."/>
            <person name="Mueller R.-W."/>
            <person name="Bruemmer F."/>
            <person name="Labrenz M."/>
            <person name="Spormann A.M."/>
            <person name="Op den Camp H."/>
            <person name="Overmann J."/>
            <person name="Amann R."/>
            <person name="Jetten M.S.M."/>
            <person name="Mascher T."/>
            <person name="Medema M.H."/>
            <person name="Devos D.P."/>
            <person name="Kaster A.-K."/>
            <person name="Ovreas L."/>
            <person name="Rohde M."/>
            <person name="Galperin M.Y."/>
            <person name="Jogler C."/>
        </authorList>
    </citation>
    <scope>NUCLEOTIDE SEQUENCE [LARGE SCALE GENOMIC DNA]</scope>
    <source>
        <strain evidence="10 11">ETA_A8</strain>
    </source>
</reference>
<dbReference type="InterPro" id="IPR001626">
    <property type="entry name" value="ABC_TroCD"/>
</dbReference>
<evidence type="ECO:0000256" key="5">
    <source>
        <dbReference type="ARBA" id="ARBA00022692"/>
    </source>
</evidence>
<organism evidence="10 11">
    <name type="scientific">Anatilimnocola aggregata</name>
    <dbReference type="NCBI Taxonomy" id="2528021"/>
    <lineage>
        <taxon>Bacteria</taxon>
        <taxon>Pseudomonadati</taxon>
        <taxon>Planctomycetota</taxon>
        <taxon>Planctomycetia</taxon>
        <taxon>Pirellulales</taxon>
        <taxon>Pirellulaceae</taxon>
        <taxon>Anatilimnocola</taxon>
    </lineage>
</organism>
<evidence type="ECO:0000256" key="3">
    <source>
        <dbReference type="ARBA" id="ARBA00022448"/>
    </source>
</evidence>
<comment type="similarity">
    <text evidence="2 8">Belongs to the ABC-3 integral membrane protein family.</text>
</comment>